<keyword evidence="3" id="KW-1185">Reference proteome</keyword>
<dbReference type="AlphaFoldDB" id="A0A1E7ETH3"/>
<dbReference type="KEGG" id="fcy:FRACYDRAFT_271502"/>
<reference evidence="2 3" key="1">
    <citation type="submission" date="2016-09" db="EMBL/GenBank/DDBJ databases">
        <title>Extensive genetic diversity and differential bi-allelic expression allows diatom success in the polar Southern Ocean.</title>
        <authorList>
            <consortium name="DOE Joint Genome Institute"/>
            <person name="Mock T."/>
            <person name="Otillar R.P."/>
            <person name="Strauss J."/>
            <person name="Dupont C."/>
            <person name="Frickenhaus S."/>
            <person name="Maumus F."/>
            <person name="Mcmullan M."/>
            <person name="Sanges R."/>
            <person name="Schmutz J."/>
            <person name="Toseland A."/>
            <person name="Valas R."/>
            <person name="Veluchamy A."/>
            <person name="Ward B.J."/>
            <person name="Allen A."/>
            <person name="Barry K."/>
            <person name="Falciatore A."/>
            <person name="Ferrante M."/>
            <person name="Fortunato A.E."/>
            <person name="Gloeckner G."/>
            <person name="Gruber A."/>
            <person name="Hipkin R."/>
            <person name="Janech M."/>
            <person name="Kroth P."/>
            <person name="Leese F."/>
            <person name="Lindquist E."/>
            <person name="Lyon B.R."/>
            <person name="Martin J."/>
            <person name="Mayer C."/>
            <person name="Parker M."/>
            <person name="Quesneville H."/>
            <person name="Raymond J."/>
            <person name="Uhlig C."/>
            <person name="Valentin K.U."/>
            <person name="Worden A.Z."/>
            <person name="Armbrust E.V."/>
            <person name="Bowler C."/>
            <person name="Green B."/>
            <person name="Moulton V."/>
            <person name="Van Oosterhout C."/>
            <person name="Grigoriev I."/>
        </authorList>
    </citation>
    <scope>NUCLEOTIDE SEQUENCE [LARGE SCALE GENOMIC DNA]</scope>
    <source>
        <strain evidence="2 3">CCMP1102</strain>
    </source>
</reference>
<dbReference type="OrthoDB" id="49372at2759"/>
<dbReference type="InParanoid" id="A0A1E7ETH3"/>
<dbReference type="Proteomes" id="UP000095751">
    <property type="component" value="Unassembled WGS sequence"/>
</dbReference>
<sequence>MIFGSGARKHNRPMSERSRAAESLFTQPGTDEENPHPTTQYSKSSAFLPRMSNFQKANAVEEKAALGIFDVLQYSHLWEELRRMEQNPEKVLSSSSLNISGQSTNNQKLKTYDSLSNDIKHAMQDVVLQTLDLSAMTGEEVIGKAQWYHSSTSMKSVPSIQGYCNTDIIINTLLDLVRDGIVEMATIRDPLTPMSQWVPKYRRVRTKRAIEAVEAIKASRCMKISKPWKQRSESKTTEWITGSKH</sequence>
<evidence type="ECO:0000313" key="2">
    <source>
        <dbReference type="EMBL" id="OEU09328.1"/>
    </source>
</evidence>
<feature type="region of interest" description="Disordered" evidence="1">
    <location>
        <begin position="1"/>
        <end position="43"/>
    </location>
</feature>
<evidence type="ECO:0000313" key="3">
    <source>
        <dbReference type="Proteomes" id="UP000095751"/>
    </source>
</evidence>
<evidence type="ECO:0000256" key="1">
    <source>
        <dbReference type="SAM" id="MobiDB-lite"/>
    </source>
</evidence>
<proteinExistence type="predicted"/>
<dbReference type="EMBL" id="KV784376">
    <property type="protein sequence ID" value="OEU09328.1"/>
    <property type="molecule type" value="Genomic_DNA"/>
</dbReference>
<accession>A0A1E7ETH3</accession>
<name>A0A1E7ETH3_9STRA</name>
<protein>
    <submittedName>
        <fullName evidence="2">Uncharacterized protein</fullName>
    </submittedName>
</protein>
<organism evidence="2 3">
    <name type="scientific">Fragilariopsis cylindrus CCMP1102</name>
    <dbReference type="NCBI Taxonomy" id="635003"/>
    <lineage>
        <taxon>Eukaryota</taxon>
        <taxon>Sar</taxon>
        <taxon>Stramenopiles</taxon>
        <taxon>Ochrophyta</taxon>
        <taxon>Bacillariophyta</taxon>
        <taxon>Bacillariophyceae</taxon>
        <taxon>Bacillariophycidae</taxon>
        <taxon>Bacillariales</taxon>
        <taxon>Bacillariaceae</taxon>
        <taxon>Fragilariopsis</taxon>
    </lineage>
</organism>
<gene>
    <name evidence="2" type="ORF">FRACYDRAFT_271502</name>
</gene>